<reference evidence="1 2" key="1">
    <citation type="submission" date="2015-01" db="EMBL/GenBank/DDBJ databases">
        <title>Genome Sequencing of Rickettsiales.</title>
        <authorList>
            <person name="Daugherty S.C."/>
            <person name="Su Q."/>
            <person name="Abolude K."/>
            <person name="Beier-Sexton M."/>
            <person name="Carlyon J.A."/>
            <person name="Carter R."/>
            <person name="Day N.P."/>
            <person name="Dumler S.J."/>
            <person name="Dyachenko V."/>
            <person name="Godinez A."/>
            <person name="Kurtti T.J."/>
            <person name="Lichay M."/>
            <person name="Mullins K.E."/>
            <person name="Ott S."/>
            <person name="Pappas-Brown V."/>
            <person name="Paris D.H."/>
            <person name="Patel P."/>
            <person name="Richards A.L."/>
            <person name="Sadzewicz L."/>
            <person name="Sears K."/>
            <person name="Seidman D."/>
            <person name="Sengamalay N."/>
            <person name="Stenos J."/>
            <person name="Tallon L.J."/>
            <person name="Vincent G."/>
            <person name="Fraser C.M."/>
            <person name="Munderloh U."/>
            <person name="Dunning-Hotopp J.C."/>
        </authorList>
    </citation>
    <scope>NUCLEOTIDE SEQUENCE [LARGE SCALE GENOMIC DNA]</scope>
    <source>
        <strain evidence="1 2">TA716</strain>
    </source>
</reference>
<gene>
    <name evidence="1" type="ORF">OTSTA716_1922</name>
</gene>
<evidence type="ECO:0000313" key="2">
    <source>
        <dbReference type="Proteomes" id="UP000033671"/>
    </source>
</evidence>
<protein>
    <submittedName>
        <fullName evidence="1">Putative integrase domain protein</fullName>
    </submittedName>
</protein>
<organism evidence="1 2">
    <name type="scientific">Orientia tsutsugamushi str. TA716</name>
    <dbReference type="NCBI Taxonomy" id="1359175"/>
    <lineage>
        <taxon>Bacteria</taxon>
        <taxon>Pseudomonadati</taxon>
        <taxon>Pseudomonadota</taxon>
        <taxon>Alphaproteobacteria</taxon>
        <taxon>Rickettsiales</taxon>
        <taxon>Rickettsiaceae</taxon>
        <taxon>Rickettsieae</taxon>
        <taxon>Orientia</taxon>
    </lineage>
</organism>
<name>A0A0F3NZT6_ORITS</name>
<dbReference type="PATRIC" id="fig|1359175.3.peg.138"/>
<sequence>MVINISMILFKFMQAALNKIKVPTKEEKIIPCRDKKERNLLFIIDLFRN</sequence>
<comment type="caution">
    <text evidence="1">The sequence shown here is derived from an EMBL/GenBank/DDBJ whole genome shotgun (WGS) entry which is preliminary data.</text>
</comment>
<dbReference type="EMBL" id="LAOA01000106">
    <property type="protein sequence ID" value="KJV72479.1"/>
    <property type="molecule type" value="Genomic_DNA"/>
</dbReference>
<evidence type="ECO:0000313" key="1">
    <source>
        <dbReference type="EMBL" id="KJV72479.1"/>
    </source>
</evidence>
<dbReference type="AlphaFoldDB" id="A0A0F3NZT6"/>
<accession>A0A0F3NZT6</accession>
<proteinExistence type="predicted"/>
<dbReference type="Proteomes" id="UP000033671">
    <property type="component" value="Unassembled WGS sequence"/>
</dbReference>